<dbReference type="InterPro" id="IPR027417">
    <property type="entry name" value="P-loop_NTPase"/>
</dbReference>
<evidence type="ECO:0000256" key="2">
    <source>
        <dbReference type="ARBA" id="ARBA00022840"/>
    </source>
</evidence>
<dbReference type="InterPro" id="IPR033875">
    <property type="entry name" value="FlhG"/>
</dbReference>
<dbReference type="PANTHER" id="PTHR43384:SF4">
    <property type="entry name" value="CELLULOSE BIOSYNTHESIS PROTEIN BCSQ-RELATED"/>
    <property type="match status" value="1"/>
</dbReference>
<keyword evidence="5" id="KW-1185">Reference proteome</keyword>
<dbReference type="PANTHER" id="PTHR43384">
    <property type="entry name" value="SEPTUM SITE-DETERMINING PROTEIN MIND HOMOLOG, CHLOROPLASTIC-RELATED"/>
    <property type="match status" value="1"/>
</dbReference>
<reference evidence="4 5" key="1">
    <citation type="submission" date="2020-05" db="EMBL/GenBank/DDBJ databases">
        <title>Azospirillum oleiclasticum sp. nov, a nitrogen-fixing and heavy crude oil-emulsifying bacterium isolated from the crude oil of Yumen Oilfield.</title>
        <authorList>
            <person name="Wu D."/>
            <person name="Cai M."/>
            <person name="Zhang X."/>
        </authorList>
    </citation>
    <scope>NUCLEOTIDE SEQUENCE [LARGE SCALE GENOMIC DNA]</scope>
    <source>
        <strain evidence="4 5">ROY-1-1-2</strain>
    </source>
</reference>
<dbReference type="InterPro" id="IPR025501">
    <property type="entry name" value="MinD_FleN"/>
</dbReference>
<dbReference type="Gene3D" id="3.40.50.300">
    <property type="entry name" value="P-loop containing nucleotide triphosphate hydrolases"/>
    <property type="match status" value="1"/>
</dbReference>
<organism evidence="4 5">
    <name type="scientific">Azospirillum oleiclasticum</name>
    <dbReference type="NCBI Taxonomy" id="2735135"/>
    <lineage>
        <taxon>Bacteria</taxon>
        <taxon>Pseudomonadati</taxon>
        <taxon>Pseudomonadota</taxon>
        <taxon>Alphaproteobacteria</taxon>
        <taxon>Rhodospirillales</taxon>
        <taxon>Azospirillaceae</taxon>
        <taxon>Azospirillum</taxon>
    </lineage>
</organism>
<dbReference type="PIRSF" id="PIRSF003092">
    <property type="entry name" value="MinD"/>
    <property type="match status" value="1"/>
</dbReference>
<sequence length="266" mass="28253">MTEPLFPATAATSNVRPLRGANVVAVASGKGGVGKTWFSITLAHSLARMGRNALLFDGDLGLANVDIQLGFQPKHDLGAVINGEVTLEMAAQRFPDTGFDIIAGRSGSGTLAQLPSQRLSGLRNDLLELARSYDVVIMDMGAGVDRTVRTLSGPAGITLVVTTDEPTSLTDAYAFIKLTHATNPNADLRVVVNLAQTVKEGERTYGTILKACQNFLKYKPALAGIVRRDLKVRDAIRNQTPILTRSPGADAAADVQAIAQRLFTGQ</sequence>
<accession>A0ABX2TAS5</accession>
<proteinExistence type="predicted"/>
<evidence type="ECO:0000256" key="1">
    <source>
        <dbReference type="ARBA" id="ARBA00022741"/>
    </source>
</evidence>
<dbReference type="Proteomes" id="UP000584642">
    <property type="component" value="Unassembled WGS sequence"/>
</dbReference>
<evidence type="ECO:0000313" key="5">
    <source>
        <dbReference type="Proteomes" id="UP000584642"/>
    </source>
</evidence>
<dbReference type="InterPro" id="IPR002586">
    <property type="entry name" value="CobQ/CobB/MinD/ParA_Nub-bd_dom"/>
</dbReference>
<evidence type="ECO:0000259" key="3">
    <source>
        <dbReference type="Pfam" id="PF01656"/>
    </source>
</evidence>
<feature type="domain" description="CobQ/CobB/MinD/ParA nucleotide binding" evidence="3">
    <location>
        <begin position="24"/>
        <end position="241"/>
    </location>
</feature>
<dbReference type="EMBL" id="JABFDB010000011">
    <property type="protein sequence ID" value="NYZ21358.1"/>
    <property type="molecule type" value="Genomic_DNA"/>
</dbReference>
<evidence type="ECO:0000313" key="4">
    <source>
        <dbReference type="EMBL" id="NYZ21358.1"/>
    </source>
</evidence>
<dbReference type="RefSeq" id="WP_180283121.1">
    <property type="nucleotide sequence ID" value="NZ_JABFDB010000011.1"/>
</dbReference>
<dbReference type="CDD" id="cd02038">
    <property type="entry name" value="FlhG-like"/>
    <property type="match status" value="1"/>
</dbReference>
<comment type="caution">
    <text evidence="4">The sequence shown here is derived from an EMBL/GenBank/DDBJ whole genome shotgun (WGS) entry which is preliminary data.</text>
</comment>
<gene>
    <name evidence="4" type="ORF">HND93_16710</name>
</gene>
<dbReference type="Pfam" id="PF01656">
    <property type="entry name" value="CbiA"/>
    <property type="match status" value="1"/>
</dbReference>
<dbReference type="SUPFAM" id="SSF52540">
    <property type="entry name" value="P-loop containing nucleoside triphosphate hydrolases"/>
    <property type="match status" value="1"/>
</dbReference>
<keyword evidence="1" id="KW-0547">Nucleotide-binding</keyword>
<dbReference type="InterPro" id="IPR050625">
    <property type="entry name" value="ParA/MinD_ATPase"/>
</dbReference>
<protein>
    <submittedName>
        <fullName evidence="4">MinD/ParA family protein</fullName>
    </submittedName>
</protein>
<keyword evidence="2" id="KW-0067">ATP-binding</keyword>
<name>A0ABX2TAS5_9PROT</name>